<gene>
    <name evidence="3" type="ORF">C1881_05545</name>
</gene>
<feature type="compositionally biased region" description="Basic and acidic residues" evidence="1">
    <location>
        <begin position="85"/>
        <end position="96"/>
    </location>
</feature>
<feature type="compositionally biased region" description="Basic and acidic residues" evidence="1">
    <location>
        <begin position="226"/>
        <end position="237"/>
    </location>
</feature>
<sequence length="501" mass="53697">MSVARKLRIRPDILESIEAGDLSNMPPRGYSRNMINAYARYLGLNPTNLVDAYLSQQYQDQVERARKNIRPTGFDMPSGRRHHGLREEIHADERSQARAAAADRVSRDDALSNEYAAIEAESSRNRARRLGLDSQRSSRASRSTDSSSRPSQSRSFGGSSFDTGLFDDIDRGAAESRELSSAERAIAQRPPSTSHSRRAGAVHVGSYNAYGQGLYNHTRQQASGDSPERTRRLDDAPARPSSRRSNPAAAGSTRRLRRSEDEEKETYMPRQSRRSALPEEHSISVYAAPSNLGSNKSGIGEKLPFLIAGIIILLLVVVIAFLANGVGSKATSSAQQSTPMNITGLPESSPSGSSSNTSSDSESSDSHSTKETTTKKTETAPTKAVVAYSVAKGETPYVEIYEGNTCLVAENLSGGASDSYDVTDSLTIVASPYDGLTVTVDGQAVDLSQYVTNGILRYKVNFSDILAAWNEAHPDAASSTSGASSSSNSASTSSTSSSTEG</sequence>
<feature type="compositionally biased region" description="Basic and acidic residues" evidence="1">
    <location>
        <begin position="168"/>
        <end position="181"/>
    </location>
</feature>
<evidence type="ECO:0000313" key="3">
    <source>
        <dbReference type="EMBL" id="RDB58769.1"/>
    </source>
</evidence>
<feature type="region of interest" description="Disordered" evidence="1">
    <location>
        <begin position="70"/>
        <end position="108"/>
    </location>
</feature>
<name>A0A369LJA8_9ACTN</name>
<dbReference type="PANTHER" id="PTHR34475:SF1">
    <property type="entry name" value="CYTOSKELETON PROTEIN RODZ"/>
    <property type="match status" value="1"/>
</dbReference>
<dbReference type="EMBL" id="PPTO01000007">
    <property type="protein sequence ID" value="RDB58769.1"/>
    <property type="molecule type" value="Genomic_DNA"/>
</dbReference>
<feature type="region of interest" description="Disordered" evidence="1">
    <location>
        <begin position="475"/>
        <end position="501"/>
    </location>
</feature>
<feature type="compositionally biased region" description="Basic and acidic residues" evidence="1">
    <location>
        <begin position="258"/>
        <end position="267"/>
    </location>
</feature>
<reference evidence="3 4" key="1">
    <citation type="journal article" date="2018" name="Elife">
        <title>Discovery and characterization of a prevalent human gut bacterial enzyme sufficient for the inactivation of a family of plant toxins.</title>
        <authorList>
            <person name="Koppel N."/>
            <person name="Bisanz J.E."/>
            <person name="Pandelia M.E."/>
            <person name="Turnbaugh P.J."/>
            <person name="Balskus E.P."/>
        </authorList>
    </citation>
    <scope>NUCLEOTIDE SEQUENCE [LARGE SCALE GENOMIC DNA]</scope>
    <source>
        <strain evidence="3 4">OB21 GAM31</strain>
    </source>
</reference>
<organism evidence="3 4">
    <name type="scientific">Slackia isoflavoniconvertens</name>
    <dbReference type="NCBI Taxonomy" id="572010"/>
    <lineage>
        <taxon>Bacteria</taxon>
        <taxon>Bacillati</taxon>
        <taxon>Actinomycetota</taxon>
        <taxon>Coriobacteriia</taxon>
        <taxon>Eggerthellales</taxon>
        <taxon>Eggerthellaceae</taxon>
        <taxon>Slackia</taxon>
    </lineage>
</organism>
<feature type="compositionally biased region" description="Polar residues" evidence="1">
    <location>
        <begin position="329"/>
        <end position="341"/>
    </location>
</feature>
<evidence type="ECO:0000313" key="4">
    <source>
        <dbReference type="Proteomes" id="UP000253975"/>
    </source>
</evidence>
<feature type="region of interest" description="Disordered" evidence="1">
    <location>
        <begin position="218"/>
        <end position="280"/>
    </location>
</feature>
<dbReference type="InterPro" id="IPR050400">
    <property type="entry name" value="Bact_Cytoskel_RodZ"/>
</dbReference>
<dbReference type="AlphaFoldDB" id="A0A369LJA8"/>
<comment type="caution">
    <text evidence="3">The sequence shown here is derived from an EMBL/GenBank/DDBJ whole genome shotgun (WGS) entry which is preliminary data.</text>
</comment>
<dbReference type="Pfam" id="PF13413">
    <property type="entry name" value="HTH_25"/>
    <property type="match status" value="1"/>
</dbReference>
<dbReference type="GO" id="GO:0003677">
    <property type="term" value="F:DNA binding"/>
    <property type="evidence" value="ECO:0007669"/>
    <property type="project" value="InterPro"/>
</dbReference>
<feature type="compositionally biased region" description="Low complexity" evidence="1">
    <location>
        <begin position="133"/>
        <end position="161"/>
    </location>
</feature>
<keyword evidence="2" id="KW-1133">Transmembrane helix</keyword>
<feature type="compositionally biased region" description="Low complexity" evidence="1">
    <location>
        <begin position="347"/>
        <end position="361"/>
    </location>
</feature>
<evidence type="ECO:0008006" key="5">
    <source>
        <dbReference type="Google" id="ProtNLM"/>
    </source>
</evidence>
<feature type="region of interest" description="Disordered" evidence="1">
    <location>
        <begin position="329"/>
        <end position="379"/>
    </location>
</feature>
<feature type="compositionally biased region" description="Low complexity" evidence="1">
    <location>
        <begin position="476"/>
        <end position="501"/>
    </location>
</feature>
<feature type="compositionally biased region" description="Basic and acidic residues" evidence="1">
    <location>
        <begin position="364"/>
        <end position="378"/>
    </location>
</feature>
<dbReference type="Proteomes" id="UP000253975">
    <property type="component" value="Unassembled WGS sequence"/>
</dbReference>
<protein>
    <recommendedName>
        <fullName evidence="5">Helix-turn-helix domain-containing protein</fullName>
    </recommendedName>
</protein>
<evidence type="ECO:0000256" key="2">
    <source>
        <dbReference type="SAM" id="Phobius"/>
    </source>
</evidence>
<feature type="region of interest" description="Disordered" evidence="1">
    <location>
        <begin position="120"/>
        <end position="200"/>
    </location>
</feature>
<feature type="transmembrane region" description="Helical" evidence="2">
    <location>
        <begin position="303"/>
        <end position="323"/>
    </location>
</feature>
<keyword evidence="2" id="KW-0812">Transmembrane</keyword>
<dbReference type="InterPro" id="IPR010982">
    <property type="entry name" value="Lambda_DNA-bd_dom_sf"/>
</dbReference>
<dbReference type="PANTHER" id="PTHR34475">
    <property type="match status" value="1"/>
</dbReference>
<proteinExistence type="predicted"/>
<dbReference type="Gene3D" id="1.10.260.40">
    <property type="entry name" value="lambda repressor-like DNA-binding domains"/>
    <property type="match status" value="1"/>
</dbReference>
<evidence type="ECO:0000256" key="1">
    <source>
        <dbReference type="SAM" id="MobiDB-lite"/>
    </source>
</evidence>
<keyword evidence="2" id="KW-0472">Membrane</keyword>
<accession>A0A369LJA8</accession>